<dbReference type="CDD" id="cd00751">
    <property type="entry name" value="thiolase"/>
    <property type="match status" value="1"/>
</dbReference>
<dbReference type="SUPFAM" id="SSF53901">
    <property type="entry name" value="Thiolase-like"/>
    <property type="match status" value="2"/>
</dbReference>
<evidence type="ECO:0000313" key="9">
    <source>
        <dbReference type="EMBL" id="MDV7133860.1"/>
    </source>
</evidence>
<dbReference type="EMBL" id="JAWLUM010000001">
    <property type="protein sequence ID" value="MDV7133860.1"/>
    <property type="molecule type" value="Genomic_DNA"/>
</dbReference>
<dbReference type="RefSeq" id="WP_317712822.1">
    <property type="nucleotide sequence ID" value="NZ_JAWLUM010000001.1"/>
</dbReference>
<dbReference type="NCBIfam" id="TIGR01930">
    <property type="entry name" value="AcCoA-C-Actrans"/>
    <property type="match status" value="1"/>
</dbReference>
<dbReference type="PROSITE" id="PS00737">
    <property type="entry name" value="THIOLASE_2"/>
    <property type="match status" value="1"/>
</dbReference>
<name>A0ABU4ERI2_WILMA</name>
<dbReference type="PANTHER" id="PTHR18919:SF107">
    <property type="entry name" value="ACETYL-COA ACETYLTRANSFERASE, CYTOSOLIC"/>
    <property type="match status" value="1"/>
</dbReference>
<dbReference type="PIRSF" id="PIRSF000429">
    <property type="entry name" value="Ac-CoA_Ac_transf"/>
    <property type="match status" value="1"/>
</dbReference>
<evidence type="ECO:0000256" key="3">
    <source>
        <dbReference type="ARBA" id="ARBA00022679"/>
    </source>
</evidence>
<dbReference type="InterPro" id="IPR020616">
    <property type="entry name" value="Thiolase_N"/>
</dbReference>
<evidence type="ECO:0000256" key="1">
    <source>
        <dbReference type="ARBA" id="ARBA00010982"/>
    </source>
</evidence>
<organism evidence="9 10">
    <name type="scientific">Williamsia marianensis</name>
    <dbReference type="NCBI Taxonomy" id="85044"/>
    <lineage>
        <taxon>Bacteria</taxon>
        <taxon>Bacillati</taxon>
        <taxon>Actinomycetota</taxon>
        <taxon>Actinomycetes</taxon>
        <taxon>Mycobacteriales</taxon>
        <taxon>Nocardiaceae</taxon>
        <taxon>Williamsia</taxon>
    </lineage>
</organism>
<evidence type="ECO:0000256" key="5">
    <source>
        <dbReference type="ARBA" id="ARBA00040529"/>
    </source>
</evidence>
<proteinExistence type="inferred from homology"/>
<feature type="domain" description="Thiolase N-terminal" evidence="7">
    <location>
        <begin position="18"/>
        <end position="277"/>
    </location>
</feature>
<reference evidence="9 10" key="1">
    <citation type="submission" date="2023-10" db="EMBL/GenBank/DDBJ databases">
        <title>Development of a sustainable strategy for remediation of hydrocarbon-contaminated territories based on the waste exchange concept.</title>
        <authorList>
            <person name="Krivoruchko A."/>
        </authorList>
    </citation>
    <scope>NUCLEOTIDE SEQUENCE [LARGE SCALE GENOMIC DNA]</scope>
    <source>
        <strain evidence="9 10">IEGM 1236</strain>
    </source>
</reference>
<protein>
    <recommendedName>
        <fullName evidence="5">Probable acetyl-CoA acetyltransferase</fullName>
        <ecNumber evidence="2">2.3.1.9</ecNumber>
    </recommendedName>
</protein>
<comment type="caution">
    <text evidence="9">The sequence shown here is derived from an EMBL/GenBank/DDBJ whole genome shotgun (WGS) entry which is preliminary data.</text>
</comment>
<dbReference type="InterPro" id="IPR020610">
    <property type="entry name" value="Thiolase_AS"/>
</dbReference>
<dbReference type="EC" id="2.3.1.9" evidence="2"/>
<feature type="domain" description="Thiolase C-terminal" evidence="8">
    <location>
        <begin position="286"/>
        <end position="413"/>
    </location>
</feature>
<evidence type="ECO:0000256" key="4">
    <source>
        <dbReference type="ARBA" id="ARBA00023315"/>
    </source>
</evidence>
<dbReference type="Gene3D" id="3.40.47.10">
    <property type="match status" value="2"/>
</dbReference>
<evidence type="ECO:0000256" key="6">
    <source>
        <dbReference type="RuleBase" id="RU003557"/>
    </source>
</evidence>
<dbReference type="PANTHER" id="PTHR18919">
    <property type="entry name" value="ACETYL-COA C-ACYLTRANSFERASE"/>
    <property type="match status" value="1"/>
</dbReference>
<keyword evidence="3 6" id="KW-0808">Transferase</keyword>
<keyword evidence="10" id="KW-1185">Reference proteome</keyword>
<dbReference type="Proteomes" id="UP001185792">
    <property type="component" value="Unassembled WGS sequence"/>
</dbReference>
<sequence>MARSALHGDAGRTDLDDVVVVGGLRTPFSRFGGALKQISSIDLAAHALRSVLDEFSIAPDRVDEVFLGFTMPAEYAIDGSIPTRSATIRAGLPDTVRSMTIDRACCSSATAIQLAAKSITLGEADIVLAGGADNMGRSSFMLSADQRWGHKRGALSMKDPIDSPGADIGGKPVSVDAGEVALEYGVDRTQQDRWAVRSQERYFAALDAGFFDEELRGITVAGPRGTEVLVDQDEEPRRGVTLEALGKLKTVYNSPTVTPGNAPGLSTGACVVALARRSRAEELGLPIAATIRGWHSIARNPREIAVAPAPAISGAVKKAGWSLSDVDLIEINEAFAAVPLVSALELAEGDRDLAEKILDRTNVNGGAIAIGHPPGASGARLALTAIRELTRRSGGRAVIAICGGLGQGDALAVSVP</sequence>
<evidence type="ECO:0000313" key="10">
    <source>
        <dbReference type="Proteomes" id="UP001185792"/>
    </source>
</evidence>
<gene>
    <name evidence="9" type="ORF">R4198_09145</name>
</gene>
<dbReference type="InterPro" id="IPR016039">
    <property type="entry name" value="Thiolase-like"/>
</dbReference>
<comment type="similarity">
    <text evidence="1 6">Belongs to the thiolase-like superfamily. Thiolase family.</text>
</comment>
<dbReference type="Pfam" id="PF02803">
    <property type="entry name" value="Thiolase_C"/>
    <property type="match status" value="1"/>
</dbReference>
<evidence type="ECO:0000259" key="7">
    <source>
        <dbReference type="Pfam" id="PF00108"/>
    </source>
</evidence>
<evidence type="ECO:0000259" key="8">
    <source>
        <dbReference type="Pfam" id="PF02803"/>
    </source>
</evidence>
<keyword evidence="4 6" id="KW-0012">Acyltransferase</keyword>
<accession>A0ABU4ERI2</accession>
<dbReference type="InterPro" id="IPR020617">
    <property type="entry name" value="Thiolase_C"/>
</dbReference>
<dbReference type="GO" id="GO:0016746">
    <property type="term" value="F:acyltransferase activity"/>
    <property type="evidence" value="ECO:0007669"/>
    <property type="project" value="UniProtKB-KW"/>
</dbReference>
<dbReference type="InterPro" id="IPR020613">
    <property type="entry name" value="Thiolase_CS"/>
</dbReference>
<dbReference type="Pfam" id="PF00108">
    <property type="entry name" value="Thiolase_N"/>
    <property type="match status" value="1"/>
</dbReference>
<dbReference type="InterPro" id="IPR002155">
    <property type="entry name" value="Thiolase"/>
</dbReference>
<dbReference type="PROSITE" id="PS00099">
    <property type="entry name" value="THIOLASE_3"/>
    <property type="match status" value="1"/>
</dbReference>
<evidence type="ECO:0000256" key="2">
    <source>
        <dbReference type="ARBA" id="ARBA00012705"/>
    </source>
</evidence>